<feature type="region of interest" description="Disordered" evidence="1">
    <location>
        <begin position="142"/>
        <end position="164"/>
    </location>
</feature>
<accession>A0A0E4C765</accession>
<organism evidence="2">
    <name type="scientific">Anopheles gambiae</name>
    <name type="common">African malaria mosquito</name>
    <dbReference type="NCBI Taxonomy" id="7165"/>
    <lineage>
        <taxon>Eukaryota</taxon>
        <taxon>Metazoa</taxon>
        <taxon>Ecdysozoa</taxon>
        <taxon>Arthropoda</taxon>
        <taxon>Hexapoda</taxon>
        <taxon>Insecta</taxon>
        <taxon>Pterygota</taxon>
        <taxon>Neoptera</taxon>
        <taxon>Endopterygota</taxon>
        <taxon>Diptera</taxon>
        <taxon>Nematocera</taxon>
        <taxon>Culicoidea</taxon>
        <taxon>Culicidae</taxon>
        <taxon>Anophelinae</taxon>
        <taxon>Anopheles</taxon>
    </lineage>
</organism>
<sequence length="164" mass="18984">MLRKMGVNDPAKWYKHVANIQRWINSSPHQSIGVTPFEAMFGVPMRHEGDLRLGELMEEIRVAQHHDQREQTRAGVRVSIEKAQEEQRRSYDLRARSATTYREGDLVVIKRTQFGPGRKYAAEYLGPYKVTSVRPHDRYDVEKINGEGPKVTSTASSHMKPYRF</sequence>
<evidence type="ECO:0008006" key="3">
    <source>
        <dbReference type="Google" id="ProtNLM"/>
    </source>
</evidence>
<dbReference type="GO" id="GO:0003676">
    <property type="term" value="F:nucleic acid binding"/>
    <property type="evidence" value="ECO:0007669"/>
    <property type="project" value="InterPro"/>
</dbReference>
<dbReference type="VEuPathDB" id="VectorBase:AGAP028564"/>
<reference evidence="2" key="1">
    <citation type="submission" date="2015-03" db="EMBL/GenBank/DDBJ databases">
        <title>Long non-coding RNA discovery across the genus Anopheles reveals conserved secondary structures within and beyond the Gambiae complex.</title>
        <authorList>
            <person name="Jenkins A."/>
            <person name="Waterhouse R."/>
            <person name="Muskavitch M."/>
        </authorList>
    </citation>
    <scope>NUCLEOTIDE SEQUENCE</scope>
    <source>
        <tissue evidence="2">Whole body</tissue>
    </source>
</reference>
<evidence type="ECO:0000313" key="2">
    <source>
        <dbReference type="EMBL" id="CFW94528.1"/>
    </source>
</evidence>
<dbReference type="AlphaFoldDB" id="A0A0E4C765"/>
<dbReference type="InterPro" id="IPR036397">
    <property type="entry name" value="RNaseH_sf"/>
</dbReference>
<evidence type="ECO:0000256" key="1">
    <source>
        <dbReference type="SAM" id="MobiDB-lite"/>
    </source>
</evidence>
<protein>
    <recommendedName>
        <fullName evidence="3">Integrase catalytic domain-containing protein</fullName>
    </recommendedName>
</protein>
<name>A0A0E4C765_ANOGA</name>
<dbReference type="EMBL" id="HACL01000234">
    <property type="protein sequence ID" value="CFW94528.1"/>
    <property type="molecule type" value="Transcribed_RNA"/>
</dbReference>
<proteinExistence type="predicted"/>
<dbReference type="Gene3D" id="3.30.420.10">
    <property type="entry name" value="Ribonuclease H-like superfamily/Ribonuclease H"/>
    <property type="match status" value="1"/>
</dbReference>